<sequence length="39" mass="4862">MYLYTQNTTFWGHIFILGVRFRLCFLYQQKIIHLQLLNK</sequence>
<protein>
    <submittedName>
        <fullName evidence="1">Uncharacterized protein</fullName>
    </submittedName>
</protein>
<organism evidence="1 2">
    <name type="scientific">Aureispira anguillae</name>
    <dbReference type="NCBI Taxonomy" id="2864201"/>
    <lineage>
        <taxon>Bacteria</taxon>
        <taxon>Pseudomonadati</taxon>
        <taxon>Bacteroidota</taxon>
        <taxon>Saprospiria</taxon>
        <taxon>Saprospirales</taxon>
        <taxon>Saprospiraceae</taxon>
        <taxon>Aureispira</taxon>
    </lineage>
</organism>
<name>A0A915YLL0_9BACT</name>
<evidence type="ECO:0000313" key="1">
    <source>
        <dbReference type="EMBL" id="BDS15485.1"/>
    </source>
</evidence>
<dbReference type="Proteomes" id="UP001060919">
    <property type="component" value="Chromosome"/>
</dbReference>
<dbReference type="KEGG" id="aup:AsAng_0062690"/>
<proteinExistence type="predicted"/>
<accession>A0A915YLL0</accession>
<keyword evidence="2" id="KW-1185">Reference proteome</keyword>
<dbReference type="AlphaFoldDB" id="A0A915YLL0"/>
<evidence type="ECO:0000313" key="2">
    <source>
        <dbReference type="Proteomes" id="UP001060919"/>
    </source>
</evidence>
<reference evidence="1" key="1">
    <citation type="submission" date="2022-09" db="EMBL/GenBank/DDBJ databases">
        <title>Aureispira anguillicida sp. nov., isolated from Leptocephalus of Japanese eel Anguilla japonica.</title>
        <authorList>
            <person name="Yuasa K."/>
            <person name="Mekata T."/>
            <person name="Ikunari K."/>
        </authorList>
    </citation>
    <scope>NUCLEOTIDE SEQUENCE</scope>
    <source>
        <strain evidence="1">EL160426</strain>
    </source>
</reference>
<dbReference type="EMBL" id="AP026867">
    <property type="protein sequence ID" value="BDS15485.1"/>
    <property type="molecule type" value="Genomic_DNA"/>
</dbReference>
<gene>
    <name evidence="1" type="ORF">AsAng_0062690</name>
</gene>